<dbReference type="InterPro" id="IPR036188">
    <property type="entry name" value="FAD/NAD-bd_sf"/>
</dbReference>
<name>A0ABP0ARU1_9PEZI</name>
<keyword evidence="2" id="KW-0274">FAD</keyword>
<dbReference type="Proteomes" id="UP001642405">
    <property type="component" value="Unassembled WGS sequence"/>
</dbReference>
<dbReference type="Pfam" id="PF13450">
    <property type="entry name" value="NAD_binding_8"/>
    <property type="match status" value="1"/>
</dbReference>
<protein>
    <recommendedName>
        <fullName evidence="4">Glucose-methanol-choline oxidoreductase N-terminal domain-containing protein</fullName>
    </recommendedName>
</protein>
<dbReference type="InterPro" id="IPR053208">
    <property type="entry name" value="GMC_Oxidoreductase_CD"/>
</dbReference>
<comment type="similarity">
    <text evidence="1 2">Belongs to the GMC oxidoreductase family.</text>
</comment>
<comment type="caution">
    <text evidence="5">The sequence shown here is derived from an EMBL/GenBank/DDBJ whole genome shotgun (WGS) entry which is preliminary data.</text>
</comment>
<evidence type="ECO:0000313" key="6">
    <source>
        <dbReference type="Proteomes" id="UP001642405"/>
    </source>
</evidence>
<dbReference type="SUPFAM" id="SSF54373">
    <property type="entry name" value="FAD-linked reductases, C-terminal domain"/>
    <property type="match status" value="1"/>
</dbReference>
<evidence type="ECO:0000313" key="5">
    <source>
        <dbReference type="EMBL" id="CAK7209989.1"/>
    </source>
</evidence>
<reference evidence="5 6" key="1">
    <citation type="submission" date="2024-01" db="EMBL/GenBank/DDBJ databases">
        <authorList>
            <person name="Allen C."/>
            <person name="Tagirdzhanova G."/>
        </authorList>
    </citation>
    <scope>NUCLEOTIDE SEQUENCE [LARGE SCALE GENOMIC DNA]</scope>
</reference>
<proteinExistence type="inferred from homology"/>
<evidence type="ECO:0000256" key="3">
    <source>
        <dbReference type="SAM" id="SignalP"/>
    </source>
</evidence>
<keyword evidence="3" id="KW-0732">Signal</keyword>
<dbReference type="Pfam" id="PF05199">
    <property type="entry name" value="GMC_oxred_C"/>
    <property type="match status" value="1"/>
</dbReference>
<evidence type="ECO:0000259" key="4">
    <source>
        <dbReference type="PROSITE" id="PS00623"/>
    </source>
</evidence>
<evidence type="ECO:0000256" key="1">
    <source>
        <dbReference type="ARBA" id="ARBA00010790"/>
    </source>
</evidence>
<feature type="signal peptide" evidence="3">
    <location>
        <begin position="1"/>
        <end position="23"/>
    </location>
</feature>
<organism evidence="5 6">
    <name type="scientific">Sporothrix curviconia</name>
    <dbReference type="NCBI Taxonomy" id="1260050"/>
    <lineage>
        <taxon>Eukaryota</taxon>
        <taxon>Fungi</taxon>
        <taxon>Dikarya</taxon>
        <taxon>Ascomycota</taxon>
        <taxon>Pezizomycotina</taxon>
        <taxon>Sordariomycetes</taxon>
        <taxon>Sordariomycetidae</taxon>
        <taxon>Ophiostomatales</taxon>
        <taxon>Ophiostomataceae</taxon>
        <taxon>Sporothrix</taxon>
    </lineage>
</organism>
<dbReference type="Gene3D" id="3.50.50.60">
    <property type="entry name" value="FAD/NAD(P)-binding domain"/>
    <property type="match status" value="1"/>
</dbReference>
<accession>A0ABP0ARU1</accession>
<feature type="domain" description="Glucose-methanol-choline oxidoreductase N-terminal" evidence="4">
    <location>
        <begin position="125"/>
        <end position="148"/>
    </location>
</feature>
<dbReference type="PANTHER" id="PTHR47190">
    <property type="entry name" value="DEHYDROGENASE, PUTATIVE-RELATED"/>
    <property type="match status" value="1"/>
</dbReference>
<gene>
    <name evidence="5" type="ORF">SCUCBS95973_000637</name>
</gene>
<keyword evidence="6" id="KW-1185">Reference proteome</keyword>
<dbReference type="PROSITE" id="PS00623">
    <property type="entry name" value="GMC_OXRED_1"/>
    <property type="match status" value="1"/>
</dbReference>
<dbReference type="InterPro" id="IPR012132">
    <property type="entry name" value="GMC_OxRdtase"/>
</dbReference>
<dbReference type="SUPFAM" id="SSF51905">
    <property type="entry name" value="FAD/NAD(P)-binding domain"/>
    <property type="match status" value="1"/>
</dbReference>
<dbReference type="EMBL" id="CAWUHB010000002">
    <property type="protein sequence ID" value="CAK7209989.1"/>
    <property type="molecule type" value="Genomic_DNA"/>
</dbReference>
<dbReference type="Gene3D" id="3.30.410.10">
    <property type="entry name" value="Cholesterol Oxidase, domain 2"/>
    <property type="match status" value="1"/>
</dbReference>
<keyword evidence="2" id="KW-0285">Flavoprotein</keyword>
<dbReference type="InterPro" id="IPR007867">
    <property type="entry name" value="GMC_OxRtase_C"/>
</dbReference>
<dbReference type="Pfam" id="PF00732">
    <property type="entry name" value="GMC_oxred_N"/>
    <property type="match status" value="1"/>
</dbReference>
<dbReference type="PIRSF" id="PIRSF000137">
    <property type="entry name" value="Alcohol_oxidase"/>
    <property type="match status" value="1"/>
</dbReference>
<dbReference type="InterPro" id="IPR000172">
    <property type="entry name" value="GMC_OxRdtase_N"/>
</dbReference>
<sequence>MAVLGKLTAAAAVASLWLDTATAFSVRRDANSTTCSPVPTNKTYDYIVIGSGAGGIPMADRLSEAGHSVLLLEKGPVSTGRWGGTMKPTWLQGTNLTRFDVPGLCNQIWHDSVGVACTDLDQMAGCVLGGGTAVNSGLWWKPNPRDWDSNFPDGWKFADMANATSRVFSRIPGTIHPSMDGKLYRQQGFEMLGGGLKAAGWQEVIPNDHPDLKNHTFGHSTFMYSGGERGGPLATYLVTANARAAAGRFALWPNTMAKRIVRTGGHATGVEIECGPSGNGHAGLVQLTPGTGRVIVSAGTFGSAKLLLRSGIGPADQLNIVKGSADGPTMIDAKEWIDLPVGYNLNDHVGTDIEIAHPAVVFYDYYAAWNTPVASDEAVYLANRTGMLAQAAPNLGPMFWESIRGTDGGIRHLQWQARVEGSTNTSMTITQYLGTGSVSRGRMTITKRLDTFVSTPPYLHDDFDKEAVVRGIENLVKTLSGVANLTWIRPAPNVTVVDYVNSIPAKPAQRCSNHWIGTAKMGLDDGSKGGTAVVDPDTRVYGTDNIFVVDASVFPGHITGNPSAMIVILAEHAAKKILALPAPMGGKPATPKARYVE</sequence>
<dbReference type="PANTHER" id="PTHR47190:SF2">
    <property type="entry name" value="CELLOBIOSE DEHYDROGENASE (AFU_ORTHOLOGUE AFUA_2G17620)"/>
    <property type="match status" value="1"/>
</dbReference>
<evidence type="ECO:0000256" key="2">
    <source>
        <dbReference type="RuleBase" id="RU003968"/>
    </source>
</evidence>
<feature type="chain" id="PRO_5045826488" description="Glucose-methanol-choline oxidoreductase N-terminal domain-containing protein" evidence="3">
    <location>
        <begin position="24"/>
        <end position="597"/>
    </location>
</feature>